<dbReference type="STRING" id="1296120.A0A1B9GZN6"/>
<gene>
    <name evidence="2" type="ORF">I316_01735</name>
</gene>
<evidence type="ECO:0000256" key="1">
    <source>
        <dbReference type="SAM" id="MobiDB-lite"/>
    </source>
</evidence>
<accession>A0A1B9GZN6</accession>
<name>A0A1B9GZN6_9TREE</name>
<reference evidence="2 3" key="1">
    <citation type="submission" date="2013-07" db="EMBL/GenBank/DDBJ databases">
        <title>The Genome Sequence of Cryptococcus heveanensis BCC8398.</title>
        <authorList>
            <consortium name="The Broad Institute Genome Sequencing Platform"/>
            <person name="Cuomo C."/>
            <person name="Litvintseva A."/>
            <person name="Chen Y."/>
            <person name="Heitman J."/>
            <person name="Sun S."/>
            <person name="Springer D."/>
            <person name="Dromer F."/>
            <person name="Young S.K."/>
            <person name="Zeng Q."/>
            <person name="Gargeya S."/>
            <person name="Fitzgerald M."/>
            <person name="Abouelleil A."/>
            <person name="Alvarado L."/>
            <person name="Berlin A.M."/>
            <person name="Chapman S.B."/>
            <person name="Dewar J."/>
            <person name="Goldberg J."/>
            <person name="Griggs A."/>
            <person name="Gujja S."/>
            <person name="Hansen M."/>
            <person name="Howarth C."/>
            <person name="Imamovic A."/>
            <person name="Larimer J."/>
            <person name="McCowan C."/>
            <person name="Murphy C."/>
            <person name="Pearson M."/>
            <person name="Priest M."/>
            <person name="Roberts A."/>
            <person name="Saif S."/>
            <person name="Shea T."/>
            <person name="Sykes S."/>
            <person name="Wortman J."/>
            <person name="Nusbaum C."/>
            <person name="Birren B."/>
        </authorList>
    </citation>
    <scope>NUCLEOTIDE SEQUENCE [LARGE SCALE GENOMIC DNA]</scope>
    <source>
        <strain evidence="2 3">BCC8398</strain>
    </source>
</reference>
<evidence type="ECO:0000313" key="2">
    <source>
        <dbReference type="EMBL" id="OCF36486.1"/>
    </source>
</evidence>
<reference evidence="3" key="2">
    <citation type="submission" date="2013-12" db="EMBL/GenBank/DDBJ databases">
        <title>Evolution of pathogenesis and genome organization in the Tremellales.</title>
        <authorList>
            <person name="Cuomo C."/>
            <person name="Litvintseva A."/>
            <person name="Heitman J."/>
            <person name="Chen Y."/>
            <person name="Sun S."/>
            <person name="Springer D."/>
            <person name="Dromer F."/>
            <person name="Young S."/>
            <person name="Zeng Q."/>
            <person name="Chapman S."/>
            <person name="Gujja S."/>
            <person name="Saif S."/>
            <person name="Birren B."/>
        </authorList>
    </citation>
    <scope>NUCLEOTIDE SEQUENCE [LARGE SCALE GENOMIC DNA]</scope>
    <source>
        <strain evidence="3">BCC8398</strain>
    </source>
</reference>
<dbReference type="EMBL" id="KI669495">
    <property type="protein sequence ID" value="OCF36486.1"/>
    <property type="molecule type" value="Genomic_DNA"/>
</dbReference>
<dbReference type="Proteomes" id="UP000092666">
    <property type="component" value="Unassembled WGS sequence"/>
</dbReference>
<proteinExistence type="predicted"/>
<protein>
    <submittedName>
        <fullName evidence="2">Uncharacterized protein</fullName>
    </submittedName>
</protein>
<sequence length="87" mass="9229">MSLRASLLRASANARLVVHNRSLTTATLSARPLAIQPLPVCSNLLGRRALNTSQSVNVTATQSRADGGVEEPPQGGFNVDKDTRMDS</sequence>
<dbReference type="AlphaFoldDB" id="A0A1B9GZN6"/>
<dbReference type="OrthoDB" id="2560734at2759"/>
<feature type="region of interest" description="Disordered" evidence="1">
    <location>
        <begin position="56"/>
        <end position="87"/>
    </location>
</feature>
<organism evidence="2 3">
    <name type="scientific">Kwoniella heveanensis BCC8398</name>
    <dbReference type="NCBI Taxonomy" id="1296120"/>
    <lineage>
        <taxon>Eukaryota</taxon>
        <taxon>Fungi</taxon>
        <taxon>Dikarya</taxon>
        <taxon>Basidiomycota</taxon>
        <taxon>Agaricomycotina</taxon>
        <taxon>Tremellomycetes</taxon>
        <taxon>Tremellales</taxon>
        <taxon>Cryptococcaceae</taxon>
        <taxon>Kwoniella</taxon>
    </lineage>
</organism>
<keyword evidence="3" id="KW-1185">Reference proteome</keyword>
<evidence type="ECO:0000313" key="3">
    <source>
        <dbReference type="Proteomes" id="UP000092666"/>
    </source>
</evidence>